<dbReference type="GeneID" id="24563458"/>
<protein>
    <submittedName>
        <fullName evidence="1">Uncharacterized protein</fullName>
    </submittedName>
</protein>
<proteinExistence type="predicted"/>
<dbReference type="Proteomes" id="UP000033188">
    <property type="component" value="Chromosome 2"/>
</dbReference>
<organism evidence="1 2">
    <name type="scientific">Babesia bigemina</name>
    <dbReference type="NCBI Taxonomy" id="5866"/>
    <lineage>
        <taxon>Eukaryota</taxon>
        <taxon>Sar</taxon>
        <taxon>Alveolata</taxon>
        <taxon>Apicomplexa</taxon>
        <taxon>Aconoidasida</taxon>
        <taxon>Piroplasmida</taxon>
        <taxon>Babesiidae</taxon>
        <taxon>Babesia</taxon>
    </lineage>
</organism>
<dbReference type="OrthoDB" id="10350120at2759"/>
<dbReference type="RefSeq" id="XP_012767103.1">
    <property type="nucleotide sequence ID" value="XM_012911649.1"/>
</dbReference>
<reference evidence="2" key="1">
    <citation type="submission" date="2014-06" db="EMBL/GenBank/DDBJ databases">
        <authorList>
            <person name="Aslett M."/>
            <person name="De Silva N."/>
        </authorList>
    </citation>
    <scope>NUCLEOTIDE SEQUENCE [LARGE SCALE GENOMIC DNA]</scope>
    <source>
        <strain evidence="2">Bond</strain>
    </source>
</reference>
<evidence type="ECO:0000313" key="1">
    <source>
        <dbReference type="EMBL" id="CDR94917.1"/>
    </source>
</evidence>
<sequence>MVYNSLTKAPRNLKEGIDWLIALRGTEADDNLTALAEAIHNFLVDKPVGKMKVPALEKVKRISKTFLRNPDLGNLWPINEIEARFEAPLSKHPCIIAKLLGLVDYSDYNNAVQGKRLTAKTIAERLGNAVNGCEKFLENVKIPEQYKSAYSSKATWAKSCSKKPEACAVLFVGIAPMLYAGLRSLRKASYTATRRNAPFTAHDNMGKILKALGYVEPDCFTDMNASNVSLALKGLNARAYTILYDLAGFWAFY</sequence>
<accession>A0A061D4D8</accession>
<dbReference type="VEuPathDB" id="PiroplasmaDB:BBBOND_0200740"/>
<dbReference type="AlphaFoldDB" id="A0A061D4D8"/>
<keyword evidence="2" id="KW-1185">Reference proteome</keyword>
<dbReference type="KEGG" id="bbig:BBBOND_0200740"/>
<gene>
    <name evidence="1" type="ORF">BBBOND_0200740</name>
</gene>
<dbReference type="EMBL" id="LK391708">
    <property type="protein sequence ID" value="CDR94917.1"/>
    <property type="molecule type" value="Genomic_DNA"/>
</dbReference>
<evidence type="ECO:0000313" key="2">
    <source>
        <dbReference type="Proteomes" id="UP000033188"/>
    </source>
</evidence>
<name>A0A061D4D8_BABBI</name>